<dbReference type="Proteomes" id="UP001500151">
    <property type="component" value="Unassembled WGS sequence"/>
</dbReference>
<evidence type="ECO:0000256" key="1">
    <source>
        <dbReference type="SAM" id="MobiDB-lite"/>
    </source>
</evidence>
<comment type="caution">
    <text evidence="2">The sequence shown here is derived from an EMBL/GenBank/DDBJ whole genome shotgun (WGS) entry which is preliminary data.</text>
</comment>
<evidence type="ECO:0000313" key="3">
    <source>
        <dbReference type="Proteomes" id="UP001500151"/>
    </source>
</evidence>
<sequence>MRLEARLDQVDRLGAHSTAHLQDLAARGVCRVGVEQLRQGVGLVAEAAGLVGGVAGCAPSGAQGCVNLRLRRVGATSHNRPAPEVLPEGAWAQPQGWDG</sequence>
<protein>
    <submittedName>
        <fullName evidence="2">Uncharacterized protein</fullName>
    </submittedName>
</protein>
<keyword evidence="3" id="KW-1185">Reference proteome</keyword>
<accession>A0ABP6CVV4</accession>
<feature type="region of interest" description="Disordered" evidence="1">
    <location>
        <begin position="77"/>
        <end position="99"/>
    </location>
</feature>
<name>A0ABP6CVV4_9ACTN</name>
<evidence type="ECO:0000313" key="2">
    <source>
        <dbReference type="EMBL" id="GAA2626324.1"/>
    </source>
</evidence>
<organism evidence="2 3">
    <name type="scientific">Streptomyces vastus</name>
    <dbReference type="NCBI Taxonomy" id="285451"/>
    <lineage>
        <taxon>Bacteria</taxon>
        <taxon>Bacillati</taxon>
        <taxon>Actinomycetota</taxon>
        <taxon>Actinomycetes</taxon>
        <taxon>Kitasatosporales</taxon>
        <taxon>Streptomycetaceae</taxon>
        <taxon>Streptomyces</taxon>
    </lineage>
</organism>
<reference evidence="3" key="1">
    <citation type="journal article" date="2019" name="Int. J. Syst. Evol. Microbiol.">
        <title>The Global Catalogue of Microorganisms (GCM) 10K type strain sequencing project: providing services to taxonomists for standard genome sequencing and annotation.</title>
        <authorList>
            <consortium name="The Broad Institute Genomics Platform"/>
            <consortium name="The Broad Institute Genome Sequencing Center for Infectious Disease"/>
            <person name="Wu L."/>
            <person name="Ma J."/>
        </authorList>
    </citation>
    <scope>NUCLEOTIDE SEQUENCE [LARGE SCALE GENOMIC DNA]</scope>
    <source>
        <strain evidence="3">JCM 4524</strain>
    </source>
</reference>
<gene>
    <name evidence="2" type="ORF">GCM10010307_14050</name>
</gene>
<proteinExistence type="predicted"/>
<dbReference type="EMBL" id="BAAASJ010000018">
    <property type="protein sequence ID" value="GAA2626324.1"/>
    <property type="molecule type" value="Genomic_DNA"/>
</dbReference>